<protein>
    <recommendedName>
        <fullName evidence="4">Glycosyltransferase 2-like domain-containing protein</fullName>
    </recommendedName>
</protein>
<evidence type="ECO:0000313" key="5">
    <source>
        <dbReference type="EMBL" id="SVA85307.1"/>
    </source>
</evidence>
<dbReference type="Gene3D" id="3.90.550.10">
    <property type="entry name" value="Spore Coat Polysaccharide Biosynthesis Protein SpsA, Chain A"/>
    <property type="match status" value="1"/>
</dbReference>
<gene>
    <name evidence="5" type="ORF">METZ01_LOCUS138161</name>
</gene>
<keyword evidence="2" id="KW-0328">Glycosyltransferase</keyword>
<name>A0A381Z983_9ZZZZ</name>
<dbReference type="SUPFAM" id="SSF53448">
    <property type="entry name" value="Nucleotide-diphospho-sugar transferases"/>
    <property type="match status" value="1"/>
</dbReference>
<evidence type="ECO:0000259" key="4">
    <source>
        <dbReference type="Pfam" id="PF00535"/>
    </source>
</evidence>
<dbReference type="PANTHER" id="PTHR43179">
    <property type="entry name" value="RHAMNOSYLTRANSFERASE WBBL"/>
    <property type="match status" value="1"/>
</dbReference>
<evidence type="ECO:0000256" key="1">
    <source>
        <dbReference type="ARBA" id="ARBA00006739"/>
    </source>
</evidence>
<evidence type="ECO:0000256" key="3">
    <source>
        <dbReference type="ARBA" id="ARBA00022679"/>
    </source>
</evidence>
<feature type="non-terminal residue" evidence="5">
    <location>
        <position position="202"/>
    </location>
</feature>
<dbReference type="EMBL" id="UINC01020279">
    <property type="protein sequence ID" value="SVA85307.1"/>
    <property type="molecule type" value="Genomic_DNA"/>
</dbReference>
<proteinExistence type="inferred from homology"/>
<feature type="domain" description="Glycosyltransferase 2-like" evidence="4">
    <location>
        <begin position="2"/>
        <end position="132"/>
    </location>
</feature>
<dbReference type="CDD" id="cd00761">
    <property type="entry name" value="Glyco_tranf_GTA_type"/>
    <property type="match status" value="1"/>
</dbReference>
<dbReference type="InterPro" id="IPR001173">
    <property type="entry name" value="Glyco_trans_2-like"/>
</dbReference>
<dbReference type="GO" id="GO:0016757">
    <property type="term" value="F:glycosyltransferase activity"/>
    <property type="evidence" value="ECO:0007669"/>
    <property type="project" value="UniProtKB-KW"/>
</dbReference>
<evidence type="ECO:0000256" key="2">
    <source>
        <dbReference type="ARBA" id="ARBA00022676"/>
    </source>
</evidence>
<dbReference type="Pfam" id="PF00535">
    <property type="entry name" value="Glycos_transf_2"/>
    <property type="match status" value="1"/>
</dbReference>
<dbReference type="PANTHER" id="PTHR43179:SF12">
    <property type="entry name" value="GALACTOFURANOSYLTRANSFERASE GLFT2"/>
    <property type="match status" value="1"/>
</dbReference>
<reference evidence="5" key="1">
    <citation type="submission" date="2018-05" db="EMBL/GenBank/DDBJ databases">
        <authorList>
            <person name="Lanie J.A."/>
            <person name="Ng W.-L."/>
            <person name="Kazmierczak K.M."/>
            <person name="Andrzejewski T.M."/>
            <person name="Davidsen T.M."/>
            <person name="Wayne K.J."/>
            <person name="Tettelin H."/>
            <person name="Glass J.I."/>
            <person name="Rusch D."/>
            <person name="Podicherti R."/>
            <person name="Tsui H.-C.T."/>
            <person name="Winkler M.E."/>
        </authorList>
    </citation>
    <scope>NUCLEOTIDE SEQUENCE</scope>
</reference>
<organism evidence="5">
    <name type="scientific">marine metagenome</name>
    <dbReference type="NCBI Taxonomy" id="408172"/>
    <lineage>
        <taxon>unclassified sequences</taxon>
        <taxon>metagenomes</taxon>
        <taxon>ecological metagenomes</taxon>
    </lineage>
</organism>
<accession>A0A381Z983</accession>
<sequence>MIIVLDDPSHPVSEQFEAWKYQDTTIIRNSVNLGANGSRNRGIEESTSDWILFLDDDITPQPNLLTVYAEAIRERGEKVPGFVGVTRFPKPTNRFTSGVVASDILTFFDLAEHKEKMSWGITANLMVKRNALAEHRFRSCFPKEGGGEDIDICLEIVNSYGAEFATEPKAIVHHPWWNGGKRRYRRFSRWAYGDSQLPNLHP</sequence>
<dbReference type="AlphaFoldDB" id="A0A381Z983"/>
<comment type="similarity">
    <text evidence="1">Belongs to the glycosyltransferase 2 family.</text>
</comment>
<keyword evidence="3" id="KW-0808">Transferase</keyword>
<dbReference type="InterPro" id="IPR029044">
    <property type="entry name" value="Nucleotide-diphossugar_trans"/>
</dbReference>